<dbReference type="EMBL" id="GDHC01007375">
    <property type="protein sequence ID" value="JAQ11254.1"/>
    <property type="molecule type" value="Transcribed_RNA"/>
</dbReference>
<evidence type="ECO:0000313" key="5">
    <source>
        <dbReference type="EMBL" id="JAG37495.1"/>
    </source>
</evidence>
<keyword evidence="5" id="KW-0808">Transferase</keyword>
<evidence type="ECO:0000313" key="7">
    <source>
        <dbReference type="EMBL" id="JAQ11254.1"/>
    </source>
</evidence>
<dbReference type="InterPro" id="IPR006578">
    <property type="entry name" value="MADF-dom"/>
</dbReference>
<reference evidence="5" key="2">
    <citation type="submission" date="2014-07" db="EMBL/GenBank/DDBJ databases">
        <authorList>
            <person name="Hull J."/>
        </authorList>
    </citation>
    <scope>NUCLEOTIDE SEQUENCE</scope>
</reference>
<reference evidence="6" key="3">
    <citation type="journal article" date="2016" name="Gigascience">
        <title>De novo construction of an expanded transcriptome assembly for the western tarnished plant bug, Lygus hesperus.</title>
        <authorList>
            <person name="Tassone E.E."/>
            <person name="Geib S.M."/>
            <person name="Hall B."/>
            <person name="Fabrick J.A."/>
            <person name="Brent C.S."/>
            <person name="Hull J.J."/>
        </authorList>
    </citation>
    <scope>NUCLEOTIDE SEQUENCE</scope>
</reference>
<proteinExistence type="predicted"/>
<feature type="compositionally biased region" description="Polar residues" evidence="1">
    <location>
        <begin position="169"/>
        <end position="185"/>
    </location>
</feature>
<feature type="domain" description="MADF" evidence="2">
    <location>
        <begin position="70"/>
        <end position="160"/>
    </location>
</feature>
<evidence type="ECO:0000313" key="6">
    <source>
        <dbReference type="EMBL" id="JAP98113.1"/>
    </source>
</evidence>
<dbReference type="PROSITE" id="PS51029">
    <property type="entry name" value="MADF"/>
    <property type="match status" value="1"/>
</dbReference>
<dbReference type="EMBL" id="GDHC01020515">
    <property type="protein sequence ID" value="JAP98113.1"/>
    <property type="molecule type" value="Transcribed_RNA"/>
</dbReference>
<dbReference type="EMBL" id="GBHO01006109">
    <property type="protein sequence ID" value="JAG37495.1"/>
    <property type="molecule type" value="Transcribed_RNA"/>
</dbReference>
<dbReference type="PANTHER" id="PTHR21505">
    <property type="entry name" value="MADF DOMAIN-CONTAINING PROTEIN-RELATED"/>
    <property type="match status" value="1"/>
</dbReference>
<dbReference type="SMART" id="SM00595">
    <property type="entry name" value="MADF"/>
    <property type="match status" value="1"/>
</dbReference>
<name>A0A0A9Z6Q7_LYGHE</name>
<dbReference type="EMBL" id="GBHO01035915">
    <property type="protein sequence ID" value="JAG07689.1"/>
    <property type="molecule type" value="Transcribed_RNA"/>
</dbReference>
<organism evidence="5">
    <name type="scientific">Lygus hesperus</name>
    <name type="common">Western plant bug</name>
    <dbReference type="NCBI Taxonomy" id="30085"/>
    <lineage>
        <taxon>Eukaryota</taxon>
        <taxon>Metazoa</taxon>
        <taxon>Ecdysozoa</taxon>
        <taxon>Arthropoda</taxon>
        <taxon>Hexapoda</taxon>
        <taxon>Insecta</taxon>
        <taxon>Pterygota</taxon>
        <taxon>Neoptera</taxon>
        <taxon>Paraneoptera</taxon>
        <taxon>Hemiptera</taxon>
        <taxon>Heteroptera</taxon>
        <taxon>Panheteroptera</taxon>
        <taxon>Cimicomorpha</taxon>
        <taxon>Miridae</taxon>
        <taxon>Mirini</taxon>
        <taxon>Lygus</taxon>
    </lineage>
</organism>
<sequence>MTGTRSRFRASPVTPTTKNVSCRESLESCESHFPFQSSWQSSGLIFFSLSQFIYCNKMPPKKWSDELNMKFVQVYKECECLWNQFDPLYKNKFARESALQKIAEEMNLDDFGVPEAKAKIKSLRSTYNLELDKQRKSEKSGTGSEDVYVPSIKWFGTMQDVMSKGTLKRPTQSNLVSRSNILTKQ</sequence>
<gene>
    <name evidence="5" type="primary">NAT1_1</name>
    <name evidence="3" type="synonym">NAT1_0</name>
    <name evidence="4" type="synonym">NAT1_2</name>
    <name evidence="5" type="ORF">CM83_24963</name>
    <name evidence="4" type="ORF">CM83_24965</name>
    <name evidence="3" type="ORF">CM83_24967</name>
    <name evidence="7" type="ORF">g.60907</name>
    <name evidence="6" type="ORF">g.60910</name>
</gene>
<feature type="region of interest" description="Disordered" evidence="1">
    <location>
        <begin position="165"/>
        <end position="185"/>
    </location>
</feature>
<dbReference type="PANTHER" id="PTHR21505:SF12">
    <property type="entry name" value="MADF DOMAIN-CONTAINING PROTEIN-RELATED"/>
    <property type="match status" value="1"/>
</dbReference>
<evidence type="ECO:0000256" key="1">
    <source>
        <dbReference type="SAM" id="MobiDB-lite"/>
    </source>
</evidence>
<evidence type="ECO:0000313" key="3">
    <source>
        <dbReference type="EMBL" id="JAG07689.1"/>
    </source>
</evidence>
<reference evidence="5" key="1">
    <citation type="journal article" date="2014" name="PLoS ONE">
        <title>Transcriptome-Based Identification of ABC Transporters in the Western Tarnished Plant Bug Lygus hesperus.</title>
        <authorList>
            <person name="Hull J.J."/>
            <person name="Chaney K."/>
            <person name="Geib S.M."/>
            <person name="Fabrick J.A."/>
            <person name="Brent C.S."/>
            <person name="Walsh D."/>
            <person name="Lavine L.C."/>
        </authorList>
    </citation>
    <scope>NUCLEOTIDE SEQUENCE</scope>
</reference>
<accession>A0A0A9Z6Q7</accession>
<dbReference type="EMBL" id="GBHO01006111">
    <property type="protein sequence ID" value="JAG37493.1"/>
    <property type="molecule type" value="Transcribed_RNA"/>
</dbReference>
<dbReference type="AlphaFoldDB" id="A0A0A9Z6Q7"/>
<evidence type="ECO:0000259" key="2">
    <source>
        <dbReference type="PROSITE" id="PS51029"/>
    </source>
</evidence>
<evidence type="ECO:0000313" key="4">
    <source>
        <dbReference type="EMBL" id="JAG37493.1"/>
    </source>
</evidence>
<dbReference type="GO" id="GO:0016740">
    <property type="term" value="F:transferase activity"/>
    <property type="evidence" value="ECO:0007669"/>
    <property type="project" value="UniProtKB-KW"/>
</dbReference>
<dbReference type="Pfam" id="PF10545">
    <property type="entry name" value="MADF_DNA_bdg"/>
    <property type="match status" value="1"/>
</dbReference>
<protein>
    <submittedName>
        <fullName evidence="5">N-terminal acetyltransferase A complex subunit NAT1</fullName>
    </submittedName>
</protein>